<dbReference type="PROSITE" id="PS51257">
    <property type="entry name" value="PROKAR_LIPOPROTEIN"/>
    <property type="match status" value="1"/>
</dbReference>
<evidence type="ECO:0000256" key="1">
    <source>
        <dbReference type="SAM" id="MobiDB-lite"/>
    </source>
</evidence>
<dbReference type="PANTHER" id="PTHR35271:SF1">
    <property type="entry name" value="ABC TRANSPORTER, SUBSTRATE-BINDING LIPOPROTEIN"/>
    <property type="match status" value="1"/>
</dbReference>
<gene>
    <name evidence="3" type="ORF">NAG76_08135</name>
</gene>
<dbReference type="InterPro" id="IPR007487">
    <property type="entry name" value="ABC_transpt-TYRBP-like"/>
</dbReference>
<evidence type="ECO:0000256" key="2">
    <source>
        <dbReference type="SAM" id="SignalP"/>
    </source>
</evidence>
<feature type="signal peptide" evidence="2">
    <location>
        <begin position="1"/>
        <end position="19"/>
    </location>
</feature>
<dbReference type="CDD" id="cd06325">
    <property type="entry name" value="PBP1_ABC_unchar_transporter"/>
    <property type="match status" value="1"/>
</dbReference>
<dbReference type="AlphaFoldDB" id="A0A9J6ZK37"/>
<dbReference type="KEGG" id="plig:NAG76_08135"/>
<dbReference type="Gene3D" id="3.40.50.2300">
    <property type="match status" value="2"/>
</dbReference>
<keyword evidence="2" id="KW-0732">Signal</keyword>
<dbReference type="EMBL" id="CP097899">
    <property type="protein sequence ID" value="URN96184.1"/>
    <property type="molecule type" value="Genomic_DNA"/>
</dbReference>
<reference evidence="3" key="1">
    <citation type="submission" date="2022-05" db="EMBL/GenBank/DDBJ databases">
        <title>Novel bacterial taxa in a minimal lignocellulolytic consortium and its capacity to transform plastics disclosed by genome-resolved metagenomics.</title>
        <authorList>
            <person name="Rodriguez C.A.D."/>
            <person name="Diaz-Garcia L."/>
            <person name="Herrera K."/>
            <person name="Tarazona N.A."/>
            <person name="Sproer C."/>
            <person name="Overmann J."/>
            <person name="Jimenez D.J."/>
        </authorList>
    </citation>
    <scope>NUCLEOTIDE SEQUENCE</scope>
    <source>
        <strain evidence="3">MAG5</strain>
    </source>
</reference>
<feature type="region of interest" description="Disordered" evidence="1">
    <location>
        <begin position="27"/>
        <end position="52"/>
    </location>
</feature>
<dbReference type="Proteomes" id="UP001056756">
    <property type="component" value="Chromosome"/>
</dbReference>
<evidence type="ECO:0000313" key="4">
    <source>
        <dbReference type="Proteomes" id="UP001056756"/>
    </source>
</evidence>
<dbReference type="Pfam" id="PF04392">
    <property type="entry name" value="ABC_sub_bind"/>
    <property type="match status" value="1"/>
</dbReference>
<dbReference type="PANTHER" id="PTHR35271">
    <property type="entry name" value="ABC TRANSPORTER, SUBSTRATE-BINDING LIPOPROTEIN-RELATED"/>
    <property type="match status" value="1"/>
</dbReference>
<accession>A0A9J6ZK37</accession>
<organism evidence="3 4">
    <name type="scientific">Candidatus Pristimantibacillus lignocellulolyticus</name>
    <dbReference type="NCBI Taxonomy" id="2994561"/>
    <lineage>
        <taxon>Bacteria</taxon>
        <taxon>Bacillati</taxon>
        <taxon>Bacillota</taxon>
        <taxon>Bacilli</taxon>
        <taxon>Bacillales</taxon>
        <taxon>Paenibacillaceae</taxon>
        <taxon>Candidatus Pristimantibacillus</taxon>
    </lineage>
</organism>
<name>A0A9J6ZK37_9BACL</name>
<feature type="chain" id="PRO_5039907101" evidence="2">
    <location>
        <begin position="20"/>
        <end position="359"/>
    </location>
</feature>
<dbReference type="SUPFAM" id="SSF53822">
    <property type="entry name" value="Periplasmic binding protein-like I"/>
    <property type="match status" value="1"/>
</dbReference>
<dbReference type="InterPro" id="IPR028082">
    <property type="entry name" value="Peripla_BP_I"/>
</dbReference>
<evidence type="ECO:0000313" key="3">
    <source>
        <dbReference type="EMBL" id="URN96184.1"/>
    </source>
</evidence>
<sequence length="359" mass="38515">MKKKLLLGFVLATIMLVIAACGNNDTSNSNTSGSTSTNNSSSNTNNTETTIDGDDKQYKVAISQFVEHASLDAVRDGIIAALKDGGIEEGKNLTIDYQNTQADFNNLTAVSQKIKSGKPDVAVGIATPNAISLVDEITDIPVVFAAVTDPIDAKLVPTLEASGGNVTGASDSNPDAIEPLMDFIAKEFPNVKKVGIVINKSEPNAVVMAETAKNRLATHNIGWEEAPIVNGSDVQQAAQSLVGRVDAIYITLDNTVVESVDAIIDVAYEHDIPFFSADRDTVEKGAFATLGFRYYDHGYEVGQMLLEILKDGKKPGDMNVRKPEQLDFILNMKAAQEMGITVTDAMKDYVKDPAQNILE</sequence>
<proteinExistence type="predicted"/>
<feature type="compositionally biased region" description="Low complexity" evidence="1">
    <location>
        <begin position="27"/>
        <end position="50"/>
    </location>
</feature>
<protein>
    <submittedName>
        <fullName evidence="3">ABC transporter substrate-binding protein</fullName>
    </submittedName>
</protein>